<evidence type="ECO:0000313" key="14">
    <source>
        <dbReference type="Proteomes" id="UP000030764"/>
    </source>
</evidence>
<evidence type="ECO:0000256" key="1">
    <source>
        <dbReference type="ARBA" id="ARBA00001933"/>
    </source>
</evidence>
<dbReference type="PIRSF" id="PIRSF000525">
    <property type="entry name" value="SerC"/>
    <property type="match status" value="1"/>
</dbReference>
<dbReference type="AlphaFoldDB" id="A0A085MIH9"/>
<evidence type="ECO:0000256" key="4">
    <source>
        <dbReference type="ARBA" id="ARBA00013030"/>
    </source>
</evidence>
<comment type="catalytic activity">
    <reaction evidence="11">
        <text>O-phospho-L-serine + 2-oxoglutarate = 3-phosphooxypyruvate + L-glutamate</text>
        <dbReference type="Rhea" id="RHEA:14329"/>
        <dbReference type="ChEBI" id="CHEBI:16810"/>
        <dbReference type="ChEBI" id="CHEBI:18110"/>
        <dbReference type="ChEBI" id="CHEBI:29985"/>
        <dbReference type="ChEBI" id="CHEBI:57524"/>
        <dbReference type="EC" id="2.6.1.52"/>
    </reaction>
</comment>
<dbReference type="FunFam" id="3.90.1150.10:FF:000006">
    <property type="entry name" value="Phosphoserine aminotransferase"/>
    <property type="match status" value="1"/>
</dbReference>
<dbReference type="UniPathway" id="UPA00244">
    <property type="reaction ID" value="UER00311"/>
</dbReference>
<keyword evidence="6" id="KW-0028">Amino-acid biosynthesis</keyword>
<dbReference type="InterPro" id="IPR015424">
    <property type="entry name" value="PyrdxlP-dep_Trfase"/>
</dbReference>
<keyword evidence="7" id="KW-0808">Transferase</keyword>
<dbReference type="EMBL" id="KL363191">
    <property type="protein sequence ID" value="KFD57025.1"/>
    <property type="molecule type" value="Genomic_DNA"/>
</dbReference>
<dbReference type="Proteomes" id="UP000030764">
    <property type="component" value="Unassembled WGS sequence"/>
</dbReference>
<evidence type="ECO:0000256" key="7">
    <source>
        <dbReference type="ARBA" id="ARBA00022679"/>
    </source>
</evidence>
<evidence type="ECO:0000256" key="6">
    <source>
        <dbReference type="ARBA" id="ARBA00022605"/>
    </source>
</evidence>
<dbReference type="InterPro" id="IPR015422">
    <property type="entry name" value="PyrdxlP-dep_Trfase_small"/>
</dbReference>
<evidence type="ECO:0000313" key="13">
    <source>
        <dbReference type="EMBL" id="KFD57025.1"/>
    </source>
</evidence>
<evidence type="ECO:0000256" key="3">
    <source>
        <dbReference type="ARBA" id="ARBA00006904"/>
    </source>
</evidence>
<keyword evidence="8" id="KW-0663">Pyridoxal phosphate</keyword>
<gene>
    <name evidence="13" type="ORF">M513_02282</name>
</gene>
<proteinExistence type="inferred from homology"/>
<dbReference type="Pfam" id="PF00266">
    <property type="entry name" value="Aminotran_5"/>
    <property type="match status" value="1"/>
</dbReference>
<dbReference type="FunFam" id="3.40.640.10:FF:000010">
    <property type="entry name" value="Phosphoserine aminotransferase"/>
    <property type="match status" value="1"/>
</dbReference>
<name>A0A085MIH9_9BILA</name>
<dbReference type="InterPro" id="IPR000192">
    <property type="entry name" value="Aminotrans_V_dom"/>
</dbReference>
<dbReference type="InterPro" id="IPR015421">
    <property type="entry name" value="PyrdxlP-dep_Trfase_major"/>
</dbReference>
<dbReference type="PANTHER" id="PTHR43247">
    <property type="entry name" value="PHOSPHOSERINE AMINOTRANSFERASE"/>
    <property type="match status" value="1"/>
</dbReference>
<comment type="catalytic activity">
    <reaction evidence="10">
        <text>4-(phosphooxy)-L-threonine + 2-oxoglutarate = (R)-3-hydroxy-2-oxo-4-phosphooxybutanoate + L-glutamate</text>
        <dbReference type="Rhea" id="RHEA:16573"/>
        <dbReference type="ChEBI" id="CHEBI:16810"/>
        <dbReference type="ChEBI" id="CHEBI:29985"/>
        <dbReference type="ChEBI" id="CHEBI:58452"/>
        <dbReference type="ChEBI" id="CHEBI:58538"/>
        <dbReference type="EC" id="2.6.1.52"/>
    </reaction>
</comment>
<comment type="cofactor">
    <cofactor evidence="1">
        <name>pyridoxal 5'-phosphate</name>
        <dbReference type="ChEBI" id="CHEBI:597326"/>
    </cofactor>
</comment>
<dbReference type="HAMAP" id="MF_00160">
    <property type="entry name" value="SerC_aminotrans_5"/>
    <property type="match status" value="1"/>
</dbReference>
<organism evidence="13 14">
    <name type="scientific">Trichuris suis</name>
    <name type="common">pig whipworm</name>
    <dbReference type="NCBI Taxonomy" id="68888"/>
    <lineage>
        <taxon>Eukaryota</taxon>
        <taxon>Metazoa</taxon>
        <taxon>Ecdysozoa</taxon>
        <taxon>Nematoda</taxon>
        <taxon>Enoplea</taxon>
        <taxon>Dorylaimia</taxon>
        <taxon>Trichinellida</taxon>
        <taxon>Trichuridae</taxon>
        <taxon>Trichuris</taxon>
    </lineage>
</organism>
<feature type="domain" description="Aminotransferase class V" evidence="12">
    <location>
        <begin position="52"/>
        <end position="400"/>
    </location>
</feature>
<sequence>MSKLCGIRSDRPPKRFLGVLPISNCPVSQCSYYSLRLIGCQLSLIQNSMPSFAAGPAQLPKEVVERIQLELPAFEDSGVSILSLTHRSTHFTNLLNRTIRDLRDICRIPSNYEILLLPAGGAGQFDAVPLNLMRLNGDSNQLKADYLVTGLWSQQAAKHAAKYGQVRILPDPPIEKFIRFPKRDEYEVSADSAYLYYCSNETINGVEAHDDVDLGMDKVVVADTSSNFCTRPFAVSKHGVMFACVQKNLGVAGLTVVIVRNDLLTFSHPFCPSVLNYRCQKEHNSVFNTPPTFNIYVLNLVLQWMRSQGGLEEMFKRSIAKSSAVYAVIDDSKGFYINPVSVESRSHVNVPFRLRNTELEKTFLSSAKSVGLTDLGGHRTVGGLRASLYNGLTMEEAQRLVEFMKSFQEAYDK</sequence>
<dbReference type="GO" id="GO:0005737">
    <property type="term" value="C:cytoplasm"/>
    <property type="evidence" value="ECO:0007669"/>
    <property type="project" value="TreeGrafter"/>
</dbReference>
<evidence type="ECO:0000256" key="2">
    <source>
        <dbReference type="ARBA" id="ARBA00005099"/>
    </source>
</evidence>
<evidence type="ECO:0000256" key="11">
    <source>
        <dbReference type="ARBA" id="ARBA00049007"/>
    </source>
</evidence>
<evidence type="ECO:0000256" key="10">
    <source>
        <dbReference type="ARBA" id="ARBA00047630"/>
    </source>
</evidence>
<comment type="similarity">
    <text evidence="3">Belongs to the class-V pyridoxal-phosphate-dependent aminotransferase family. SerC subfamily.</text>
</comment>
<dbReference type="EC" id="2.6.1.52" evidence="4"/>
<dbReference type="InterPro" id="IPR022278">
    <property type="entry name" value="Pser_aminoTfrase"/>
</dbReference>
<evidence type="ECO:0000259" key="12">
    <source>
        <dbReference type="Pfam" id="PF00266"/>
    </source>
</evidence>
<evidence type="ECO:0000256" key="8">
    <source>
        <dbReference type="ARBA" id="ARBA00022898"/>
    </source>
</evidence>
<keyword evidence="5" id="KW-0032">Aminotransferase</keyword>
<dbReference type="GO" id="GO:0006564">
    <property type="term" value="P:L-serine biosynthetic process"/>
    <property type="evidence" value="ECO:0007669"/>
    <property type="project" value="UniProtKB-KW"/>
</dbReference>
<protein>
    <recommendedName>
        <fullName evidence="4">phosphoserine transaminase</fullName>
        <ecNumber evidence="4">2.6.1.52</ecNumber>
    </recommendedName>
</protein>
<dbReference type="PANTHER" id="PTHR43247:SF1">
    <property type="entry name" value="PHOSPHOSERINE AMINOTRANSFERASE"/>
    <property type="match status" value="1"/>
</dbReference>
<keyword evidence="14" id="KW-1185">Reference proteome</keyword>
<dbReference type="SUPFAM" id="SSF53383">
    <property type="entry name" value="PLP-dependent transferases"/>
    <property type="match status" value="1"/>
</dbReference>
<dbReference type="UniPathway" id="UPA00135">
    <property type="reaction ID" value="UER00197"/>
</dbReference>
<evidence type="ECO:0000256" key="5">
    <source>
        <dbReference type="ARBA" id="ARBA00022576"/>
    </source>
</evidence>
<dbReference type="GO" id="GO:0030170">
    <property type="term" value="F:pyridoxal phosphate binding"/>
    <property type="evidence" value="ECO:0007669"/>
    <property type="project" value="TreeGrafter"/>
</dbReference>
<dbReference type="GO" id="GO:0004648">
    <property type="term" value="F:O-phospho-L-serine:2-oxoglutarate aminotransferase activity"/>
    <property type="evidence" value="ECO:0007669"/>
    <property type="project" value="UniProtKB-EC"/>
</dbReference>
<accession>A0A085MIH9</accession>
<keyword evidence="9" id="KW-0718">Serine biosynthesis</keyword>
<reference evidence="13 14" key="1">
    <citation type="journal article" date="2014" name="Nat. Genet.">
        <title>Genome and transcriptome of the porcine whipworm Trichuris suis.</title>
        <authorList>
            <person name="Jex A.R."/>
            <person name="Nejsum P."/>
            <person name="Schwarz E.M."/>
            <person name="Hu L."/>
            <person name="Young N.D."/>
            <person name="Hall R.S."/>
            <person name="Korhonen P.K."/>
            <person name="Liao S."/>
            <person name="Thamsborg S."/>
            <person name="Xia J."/>
            <person name="Xu P."/>
            <person name="Wang S."/>
            <person name="Scheerlinck J.P."/>
            <person name="Hofmann A."/>
            <person name="Sternberg P.W."/>
            <person name="Wang J."/>
            <person name="Gasser R.B."/>
        </authorList>
    </citation>
    <scope>NUCLEOTIDE SEQUENCE [LARGE SCALE GENOMIC DNA]</scope>
    <source>
        <strain evidence="13">DCEP-RM93M</strain>
    </source>
</reference>
<evidence type="ECO:0000256" key="9">
    <source>
        <dbReference type="ARBA" id="ARBA00023299"/>
    </source>
</evidence>
<dbReference type="Gene3D" id="3.40.640.10">
    <property type="entry name" value="Type I PLP-dependent aspartate aminotransferase-like (Major domain)"/>
    <property type="match status" value="1"/>
</dbReference>
<dbReference type="NCBIfam" id="NF003764">
    <property type="entry name" value="PRK05355.1"/>
    <property type="match status" value="1"/>
</dbReference>
<comment type="pathway">
    <text evidence="2">Amino-acid biosynthesis; L-serine biosynthesis; L-serine from 3-phospho-D-glycerate: step 2/3.</text>
</comment>
<dbReference type="Gene3D" id="3.90.1150.10">
    <property type="entry name" value="Aspartate Aminotransferase, domain 1"/>
    <property type="match status" value="1"/>
</dbReference>